<evidence type="ECO:0000256" key="1">
    <source>
        <dbReference type="SAM" id="Phobius"/>
    </source>
</evidence>
<keyword evidence="1" id="KW-0472">Membrane</keyword>
<keyword evidence="3" id="KW-1185">Reference proteome</keyword>
<dbReference type="AlphaFoldDB" id="A0AAP1RGD0"/>
<dbReference type="Proteomes" id="UP000806077">
    <property type="component" value="Unassembled WGS sequence"/>
</dbReference>
<proteinExistence type="predicted"/>
<dbReference type="EMBL" id="WXXV01000011">
    <property type="protein sequence ID" value="MBE7695539.1"/>
    <property type="molecule type" value="Genomic_DNA"/>
</dbReference>
<evidence type="ECO:0000313" key="2">
    <source>
        <dbReference type="EMBL" id="MBE7695539.1"/>
    </source>
</evidence>
<gene>
    <name evidence="2" type="ORF">F7645_08910</name>
</gene>
<accession>A0AAP1RGD0</accession>
<evidence type="ECO:0000313" key="3">
    <source>
        <dbReference type="Proteomes" id="UP000806077"/>
    </source>
</evidence>
<sequence length="180" mass="20677">MKKTTTKKISKNLKSTSDFVSENKKQLLYFGGSIILLYAGYKAYKGIKNMGSFLEEKKTEKIKITINTKNAKISSNQATNLAKALFDAMNHETTLRNITDWNKIDKVFDAMKNGDDFKLIYKAFGEKLYFDGGTPTNYFSKKLANSYDLIHWLRDEVDSYWNSDLYKKIDARVKSAGLIF</sequence>
<keyword evidence="1" id="KW-0812">Transmembrane</keyword>
<protein>
    <submittedName>
        <fullName evidence="2">Uncharacterized protein</fullName>
    </submittedName>
</protein>
<feature type="transmembrane region" description="Helical" evidence="1">
    <location>
        <begin position="27"/>
        <end position="44"/>
    </location>
</feature>
<name>A0AAP1RGD0_9FLAO</name>
<keyword evidence="1" id="KW-1133">Transmembrane helix</keyword>
<reference evidence="2 3" key="1">
    <citation type="journal article" date="2020" name="Int. J. Syst. Evol. Microbiol.">
        <title>Tenacibaculum piscium sp. nov., isolated from skin ulcers of sea-farmed fish, and description of Tenacibaculum finnmarkense sp. nov. with subdivision into genomovars finnmarkense and ulcerans.</title>
        <authorList>
            <person name="Olsen A.B."/>
            <person name="Spilsberg B."/>
            <person name="Nilsen H.K."/>
            <person name="Lagesen K."/>
            <person name="Gulla S."/>
            <person name="Avendano-Herrera R."/>
            <person name="Irgang R."/>
            <person name="Duchaud E."/>
            <person name="Colquhoun D.J."/>
        </authorList>
    </citation>
    <scope>NUCLEOTIDE SEQUENCE [LARGE SCALE GENOMIC DNA]</scope>
    <source>
        <strain evidence="2 3">TNO037</strain>
    </source>
</reference>
<comment type="caution">
    <text evidence="2">The sequence shown here is derived from an EMBL/GenBank/DDBJ whole genome shotgun (WGS) entry which is preliminary data.</text>
</comment>
<dbReference type="RefSeq" id="WP_101955862.1">
    <property type="nucleotide sequence ID" value="NZ_JAJHTL010000012.1"/>
</dbReference>
<organism evidence="2 3">
    <name type="scientific">Tenacibaculum finnmarkense genomovar finnmarkense</name>
    <dbReference type="NCBI Taxonomy" id="1458503"/>
    <lineage>
        <taxon>Bacteria</taxon>
        <taxon>Pseudomonadati</taxon>
        <taxon>Bacteroidota</taxon>
        <taxon>Flavobacteriia</taxon>
        <taxon>Flavobacteriales</taxon>
        <taxon>Flavobacteriaceae</taxon>
        <taxon>Tenacibaculum</taxon>
        <taxon>Tenacibaculum finnmarkense</taxon>
    </lineage>
</organism>